<dbReference type="Proteomes" id="UP000298030">
    <property type="component" value="Unassembled WGS sequence"/>
</dbReference>
<comment type="caution">
    <text evidence="2">The sequence shown here is derived from an EMBL/GenBank/DDBJ whole genome shotgun (WGS) entry which is preliminary data.</text>
</comment>
<evidence type="ECO:0000313" key="2">
    <source>
        <dbReference type="EMBL" id="TEB37181.1"/>
    </source>
</evidence>
<protein>
    <submittedName>
        <fullName evidence="2">Uncharacterized protein</fullName>
    </submittedName>
</protein>
<proteinExistence type="predicted"/>
<sequence length="481" mass="53275">MSGDDPPGDHLFEEAVLCGVRRHWAGIGSAALAVRLVRESNGRHLGSLSCRVEGGAGVGKKKSNRAYATEKTEDVFENEKVISCKVDMRSGAQRERNPREWRPEDCATSQEWKSPVERMPLQASPWSVSSRGMKYGCQVYQQNPGLVLRLRNPKGGEGGVGFDVATRGERSITVTCLAADYLDLITDEAPKVPTAKEGQPPHERLSGTILVTDGALISVRVSWALSFAGIGCPSSCVQRQRGRSSTKTRGYGTVHDEQTLFERGLLSVVKSTGLWKFPTPLRCRRCSAGGKSRQVRLRSRGHMDDSDNLDNLDSLDDRKSRTLEEDTRVVVVGPLVFACAYTTTRSERSAANLPRFCNAEGRFWELALLQRYFGRSDCPPSDKLPPTSECPLSYDPLDYPGMYFRSIEAAFLWGYTIPQQSCRARPSSQKSEFTQRPSDADRPFLNLTLRAVSCSIQSLMLYGRRLLQVPELMLDVIAIAG</sequence>
<dbReference type="EMBL" id="QPFP01000004">
    <property type="protein sequence ID" value="TEB37181.1"/>
    <property type="molecule type" value="Genomic_DNA"/>
</dbReference>
<name>A0A4Y7TT64_COPMI</name>
<keyword evidence="3" id="KW-1185">Reference proteome</keyword>
<feature type="region of interest" description="Disordered" evidence="1">
    <location>
        <begin position="294"/>
        <end position="314"/>
    </location>
</feature>
<evidence type="ECO:0000313" key="3">
    <source>
        <dbReference type="Proteomes" id="UP000298030"/>
    </source>
</evidence>
<gene>
    <name evidence="2" type="ORF">FA13DRAFT_1705467</name>
</gene>
<accession>A0A4Y7TT64</accession>
<evidence type="ECO:0000256" key="1">
    <source>
        <dbReference type="SAM" id="MobiDB-lite"/>
    </source>
</evidence>
<reference evidence="2 3" key="1">
    <citation type="journal article" date="2019" name="Nat. Ecol. Evol.">
        <title>Megaphylogeny resolves global patterns of mushroom evolution.</title>
        <authorList>
            <person name="Varga T."/>
            <person name="Krizsan K."/>
            <person name="Foldi C."/>
            <person name="Dima B."/>
            <person name="Sanchez-Garcia M."/>
            <person name="Sanchez-Ramirez S."/>
            <person name="Szollosi G.J."/>
            <person name="Szarkandi J.G."/>
            <person name="Papp V."/>
            <person name="Albert L."/>
            <person name="Andreopoulos W."/>
            <person name="Angelini C."/>
            <person name="Antonin V."/>
            <person name="Barry K.W."/>
            <person name="Bougher N.L."/>
            <person name="Buchanan P."/>
            <person name="Buyck B."/>
            <person name="Bense V."/>
            <person name="Catcheside P."/>
            <person name="Chovatia M."/>
            <person name="Cooper J."/>
            <person name="Damon W."/>
            <person name="Desjardin D."/>
            <person name="Finy P."/>
            <person name="Geml J."/>
            <person name="Haridas S."/>
            <person name="Hughes K."/>
            <person name="Justo A."/>
            <person name="Karasinski D."/>
            <person name="Kautmanova I."/>
            <person name="Kiss B."/>
            <person name="Kocsube S."/>
            <person name="Kotiranta H."/>
            <person name="LaButti K.M."/>
            <person name="Lechner B.E."/>
            <person name="Liimatainen K."/>
            <person name="Lipzen A."/>
            <person name="Lukacs Z."/>
            <person name="Mihaltcheva S."/>
            <person name="Morgado L.N."/>
            <person name="Niskanen T."/>
            <person name="Noordeloos M.E."/>
            <person name="Ohm R.A."/>
            <person name="Ortiz-Santana B."/>
            <person name="Ovrebo C."/>
            <person name="Racz N."/>
            <person name="Riley R."/>
            <person name="Savchenko A."/>
            <person name="Shiryaev A."/>
            <person name="Soop K."/>
            <person name="Spirin V."/>
            <person name="Szebenyi C."/>
            <person name="Tomsovsky M."/>
            <person name="Tulloss R.E."/>
            <person name="Uehling J."/>
            <person name="Grigoriev I.V."/>
            <person name="Vagvolgyi C."/>
            <person name="Papp T."/>
            <person name="Martin F.M."/>
            <person name="Miettinen O."/>
            <person name="Hibbett D.S."/>
            <person name="Nagy L.G."/>
        </authorList>
    </citation>
    <scope>NUCLEOTIDE SEQUENCE [LARGE SCALE GENOMIC DNA]</scope>
    <source>
        <strain evidence="2 3">FP101781</strain>
    </source>
</reference>
<organism evidence="2 3">
    <name type="scientific">Coprinellus micaceus</name>
    <name type="common">Glistening ink-cap mushroom</name>
    <name type="synonym">Coprinus micaceus</name>
    <dbReference type="NCBI Taxonomy" id="71717"/>
    <lineage>
        <taxon>Eukaryota</taxon>
        <taxon>Fungi</taxon>
        <taxon>Dikarya</taxon>
        <taxon>Basidiomycota</taxon>
        <taxon>Agaricomycotina</taxon>
        <taxon>Agaricomycetes</taxon>
        <taxon>Agaricomycetidae</taxon>
        <taxon>Agaricales</taxon>
        <taxon>Agaricineae</taxon>
        <taxon>Psathyrellaceae</taxon>
        <taxon>Coprinellus</taxon>
    </lineage>
</organism>
<dbReference type="AlphaFoldDB" id="A0A4Y7TT64"/>